<dbReference type="PANTHER" id="PTHR43280">
    <property type="entry name" value="ARAC-FAMILY TRANSCRIPTIONAL REGULATOR"/>
    <property type="match status" value="1"/>
</dbReference>
<dbReference type="PaxDb" id="272559-BF9343_2037"/>
<protein>
    <submittedName>
        <fullName evidence="5">AraC family transcriptional regulator</fullName>
    </submittedName>
</protein>
<dbReference type="SUPFAM" id="SSF46689">
    <property type="entry name" value="Homeodomain-like"/>
    <property type="match status" value="1"/>
</dbReference>
<dbReference type="Pfam" id="PF12833">
    <property type="entry name" value="HTH_18"/>
    <property type="match status" value="1"/>
</dbReference>
<keyword evidence="1" id="KW-0805">Transcription regulation</keyword>
<dbReference type="SMART" id="SM00342">
    <property type="entry name" value="HTH_ARAC"/>
    <property type="match status" value="1"/>
</dbReference>
<dbReference type="GO" id="GO:0043565">
    <property type="term" value="F:sequence-specific DNA binding"/>
    <property type="evidence" value="ECO:0007669"/>
    <property type="project" value="InterPro"/>
</dbReference>
<dbReference type="PROSITE" id="PS01124">
    <property type="entry name" value="HTH_ARAC_FAMILY_2"/>
    <property type="match status" value="1"/>
</dbReference>
<dbReference type="InterPro" id="IPR009057">
    <property type="entry name" value="Homeodomain-like_sf"/>
</dbReference>
<dbReference type="AlphaFoldDB" id="Q5LDJ1"/>
<keyword evidence="2" id="KW-0238">DNA-binding</keyword>
<dbReference type="Proteomes" id="UP000006731">
    <property type="component" value="Chromosome"/>
</dbReference>
<evidence type="ECO:0000256" key="2">
    <source>
        <dbReference type="ARBA" id="ARBA00023125"/>
    </source>
</evidence>
<feature type="domain" description="HTH araC/xylS-type" evidence="4">
    <location>
        <begin position="191"/>
        <end position="301"/>
    </location>
</feature>
<dbReference type="KEGG" id="bfs:BF9343_2037"/>
<dbReference type="PANTHER" id="PTHR43280:SF32">
    <property type="entry name" value="TRANSCRIPTIONAL REGULATORY PROTEIN"/>
    <property type="match status" value="1"/>
</dbReference>
<sequence>MNIMSESIPQFYKRIQRCDPQLGTTYSKENPYFNVLSRQCNFGTVQFSYRDFYKVTLIIGVGKLYYADKWILVNRPAMLFSNPLVPYAWESISEEQKGMFCIFNEQFVQSEEKNGSLANTPLFKVTGDKVFFLNDAQVAKVMDIYTQMQEENQSDYANKHDVLRCYLHLLIHTALKMQESNKYESHPNASQRITELFIELLDRQFPVDYPHSVLSLRTPADYANRLSIHVNHLNKVVKDTTGKTTSTMIAERIIKECTQYLLHSNFSISEIAYSLGFENMAYFSKFYRKHTGKSPSEIREQQLFDLCK</sequence>
<accession>Q5LDJ1</accession>
<keyword evidence="3" id="KW-0804">Transcription</keyword>
<evidence type="ECO:0000259" key="4">
    <source>
        <dbReference type="PROSITE" id="PS01124"/>
    </source>
</evidence>
<evidence type="ECO:0000313" key="5">
    <source>
        <dbReference type="EMBL" id="CAH07818.1"/>
    </source>
</evidence>
<proteinExistence type="predicted"/>
<dbReference type="HOGENOM" id="CLU_000445_88_2_10"/>
<name>Q5LDJ1_BACFN</name>
<gene>
    <name evidence="5" type="ORF">BF9343_2037</name>
</gene>
<dbReference type="eggNOG" id="COG2207">
    <property type="taxonomic scope" value="Bacteria"/>
</dbReference>
<dbReference type="InterPro" id="IPR018060">
    <property type="entry name" value="HTH_AraC"/>
</dbReference>
<dbReference type="InterPro" id="IPR020449">
    <property type="entry name" value="Tscrpt_reg_AraC-type_HTH"/>
</dbReference>
<evidence type="ECO:0000313" key="6">
    <source>
        <dbReference type="Proteomes" id="UP000006731"/>
    </source>
</evidence>
<organism evidence="5 6">
    <name type="scientific">Bacteroides fragilis (strain ATCC 25285 / DSM 2151 / CCUG 4856 / JCM 11019 / LMG 10263 / NCTC 9343 / Onslow / VPI 2553 / EN-2)</name>
    <dbReference type="NCBI Taxonomy" id="272559"/>
    <lineage>
        <taxon>Bacteria</taxon>
        <taxon>Pseudomonadati</taxon>
        <taxon>Bacteroidota</taxon>
        <taxon>Bacteroidia</taxon>
        <taxon>Bacteroidales</taxon>
        <taxon>Bacteroidaceae</taxon>
        <taxon>Bacteroides</taxon>
    </lineage>
</organism>
<dbReference type="Gene3D" id="1.10.10.60">
    <property type="entry name" value="Homeodomain-like"/>
    <property type="match status" value="1"/>
</dbReference>
<dbReference type="PRINTS" id="PR00032">
    <property type="entry name" value="HTHARAC"/>
</dbReference>
<evidence type="ECO:0000256" key="3">
    <source>
        <dbReference type="ARBA" id="ARBA00023163"/>
    </source>
</evidence>
<dbReference type="GO" id="GO:0003700">
    <property type="term" value="F:DNA-binding transcription factor activity"/>
    <property type="evidence" value="ECO:0007669"/>
    <property type="project" value="InterPro"/>
</dbReference>
<keyword evidence="6" id="KW-1185">Reference proteome</keyword>
<reference evidence="5 6" key="1">
    <citation type="journal article" date="2005" name="Science">
        <title>Extensive DNA inversions in the B. fragilis genome control variable gene expression.</title>
        <authorList>
            <person name="Cerdeno-Tarraga A.M."/>
            <person name="Patrick S."/>
            <person name="Crosmann L."/>
            <person name="Blakely G."/>
            <person name="Abratt V."/>
            <person name="Lennard N."/>
            <person name="Duerden B."/>
            <person name="Poxton I."/>
            <person name="Harris B."/>
            <person name="Quail M.A."/>
            <person name="Barron A."/>
            <person name="Clarck L."/>
            <person name="Corton C."/>
            <person name="Doggett J."/>
            <person name="Holden M.T.G."/>
            <person name="Larke N."/>
            <person name="Line A."/>
            <person name="Lord A."/>
            <person name="Norbertczak H."/>
            <person name="Ormond D."/>
            <person name="Price C."/>
            <person name="Rabbinowitsch E."/>
            <person name="Woodward J."/>
            <person name="Barrel B.G."/>
            <person name="Parkhill J."/>
        </authorList>
    </citation>
    <scope>NUCLEOTIDE SEQUENCE [LARGE SCALE GENOMIC DNA]</scope>
    <source>
        <strain evidence="6">ATCC 25285 / DSM 2151 / CCUG 4856 / JCM 11019 / LMG 10263 / NCTC 9343 / Onslow / VPI 2553 / EN-2</strain>
    </source>
</reference>
<evidence type="ECO:0000256" key="1">
    <source>
        <dbReference type="ARBA" id="ARBA00023015"/>
    </source>
</evidence>
<dbReference type="EMBL" id="CR626927">
    <property type="protein sequence ID" value="CAH07818.1"/>
    <property type="molecule type" value="Genomic_DNA"/>
</dbReference>